<evidence type="ECO:0000313" key="3">
    <source>
        <dbReference type="EMBL" id="NSJ85681.1"/>
    </source>
</evidence>
<keyword evidence="2" id="KW-1133">Transmembrane helix</keyword>
<dbReference type="Proteomes" id="UP000822142">
    <property type="component" value="Unassembled WGS sequence"/>
</dbReference>
<dbReference type="PANTHER" id="PTHR37305">
    <property type="entry name" value="INTEGRAL MEMBRANE PROTEIN-RELATED"/>
    <property type="match status" value="1"/>
</dbReference>
<dbReference type="RefSeq" id="WP_173748718.1">
    <property type="nucleotide sequence ID" value="NZ_JAAITA010000004.1"/>
</dbReference>
<dbReference type="PANTHER" id="PTHR37305:SF1">
    <property type="entry name" value="MEMBRANE PROTEIN"/>
    <property type="match status" value="1"/>
</dbReference>
<reference evidence="3 4" key="1">
    <citation type="journal article" date="2020" name="Cell Host Microbe">
        <title>Functional and Genomic Variation between Human-Derived Isolates of Lachnospiraceae Reveals Inter- and Intra-Species Diversity.</title>
        <authorList>
            <person name="Sorbara M.T."/>
            <person name="Littmann E.R."/>
            <person name="Fontana E."/>
            <person name="Moody T.U."/>
            <person name="Kohout C.E."/>
            <person name="Gjonbalaj M."/>
            <person name="Eaton V."/>
            <person name="Seok R."/>
            <person name="Leiner I.M."/>
            <person name="Pamer E.G."/>
        </authorList>
    </citation>
    <scope>NUCLEOTIDE SEQUENCE [LARGE SCALE GENOMIC DNA]</scope>
    <source>
        <strain evidence="3 4">MSK.15.26</strain>
    </source>
</reference>
<feature type="transmembrane region" description="Helical" evidence="2">
    <location>
        <begin position="191"/>
        <end position="214"/>
    </location>
</feature>
<feature type="transmembrane region" description="Helical" evidence="2">
    <location>
        <begin position="243"/>
        <end position="262"/>
    </location>
</feature>
<name>A0ABX2I5F0_BLAHA</name>
<evidence type="ECO:0000256" key="2">
    <source>
        <dbReference type="SAM" id="Phobius"/>
    </source>
</evidence>
<feature type="transmembrane region" description="Helical" evidence="2">
    <location>
        <begin position="323"/>
        <end position="340"/>
    </location>
</feature>
<comment type="caution">
    <text evidence="3">The sequence shown here is derived from an EMBL/GenBank/DDBJ whole genome shotgun (WGS) entry which is preliminary data.</text>
</comment>
<keyword evidence="4" id="KW-1185">Reference proteome</keyword>
<sequence>MVFYEMKKIFSKSSSKAALVFLGFALCLIIYFAMGEVSYVNPEGEGTKGIAAARHLEKEKEKWKGTLTTERLQQVIRENNKVNQSPQAKSENTKENDQAFSRKQGFSDIRELLNKAFTGFQEYDYFRADTLTEEEAGQFYKKRTENLKAWLAEEGGGADQFTKTEKEFLVNQYKSLETPWYYESSDGFDAWFTWSPTICMLVVLTVGFLVSGIFSCEKRYRAASVYFASYHGRKKAVLAKIKAGVLTATLVYWGIMLLYSAVVLGCLGLQGSQCVIQTQFGKWKSFYAMTIGQEYAYILLGGYIGCLFFTLLTMLISSWSHSGTAAVIVPFALILAPSFLAETQIPFVDKILGLLPDQLLQVELVISHFSLYSLGGKIIGALPVLLVLYSVLCAGLLPVVYRIYRRKEVRE</sequence>
<keyword evidence="2" id="KW-0812">Transmembrane</keyword>
<keyword evidence="2" id="KW-0472">Membrane</keyword>
<feature type="transmembrane region" description="Helical" evidence="2">
    <location>
        <begin position="295"/>
        <end position="316"/>
    </location>
</feature>
<feature type="region of interest" description="Disordered" evidence="1">
    <location>
        <begin position="78"/>
        <end position="101"/>
    </location>
</feature>
<feature type="transmembrane region" description="Helical" evidence="2">
    <location>
        <begin position="378"/>
        <end position="401"/>
    </location>
</feature>
<feature type="compositionally biased region" description="Polar residues" evidence="1">
    <location>
        <begin position="81"/>
        <end position="90"/>
    </location>
</feature>
<protein>
    <submittedName>
        <fullName evidence="3">ABC transporter permease</fullName>
    </submittedName>
</protein>
<gene>
    <name evidence="3" type="ORF">G5A70_05745</name>
</gene>
<proteinExistence type="predicted"/>
<accession>A0ABX2I5F0</accession>
<evidence type="ECO:0000313" key="4">
    <source>
        <dbReference type="Proteomes" id="UP000822142"/>
    </source>
</evidence>
<evidence type="ECO:0000256" key="1">
    <source>
        <dbReference type="SAM" id="MobiDB-lite"/>
    </source>
</evidence>
<organism evidence="3 4">
    <name type="scientific">Blautia hansenii</name>
    <name type="common">Ruminococcus hansenii</name>
    <dbReference type="NCBI Taxonomy" id="1322"/>
    <lineage>
        <taxon>Bacteria</taxon>
        <taxon>Bacillati</taxon>
        <taxon>Bacillota</taxon>
        <taxon>Clostridia</taxon>
        <taxon>Lachnospirales</taxon>
        <taxon>Lachnospiraceae</taxon>
        <taxon>Blautia</taxon>
    </lineage>
</organism>
<dbReference type="EMBL" id="JAAITA010000004">
    <property type="protein sequence ID" value="NSJ85681.1"/>
    <property type="molecule type" value="Genomic_DNA"/>
</dbReference>